<dbReference type="AlphaFoldDB" id="A0A370I7W3"/>
<evidence type="ECO:0000256" key="1">
    <source>
        <dbReference type="SAM" id="MobiDB-lite"/>
    </source>
</evidence>
<dbReference type="EMBL" id="QQBC01000004">
    <property type="protein sequence ID" value="RDI66813.1"/>
    <property type="molecule type" value="Genomic_DNA"/>
</dbReference>
<evidence type="ECO:0000256" key="2">
    <source>
        <dbReference type="SAM" id="Phobius"/>
    </source>
</evidence>
<keyword evidence="2" id="KW-0812">Transmembrane</keyword>
<name>A0A370I7W3_9NOCA</name>
<dbReference type="InterPro" id="IPR007060">
    <property type="entry name" value="FtsL/DivIC"/>
</dbReference>
<dbReference type="Pfam" id="PF04977">
    <property type="entry name" value="DivIC"/>
    <property type="match status" value="1"/>
</dbReference>
<protein>
    <submittedName>
        <fullName evidence="3">Septum formation initiator</fullName>
    </submittedName>
</protein>
<dbReference type="STRING" id="1210086.GCA_001613105_01761"/>
<dbReference type="Proteomes" id="UP000254869">
    <property type="component" value="Unassembled WGS sequence"/>
</dbReference>
<accession>A0A370I7W3</accession>
<feature type="region of interest" description="Disordered" evidence="1">
    <location>
        <begin position="1"/>
        <end position="69"/>
    </location>
</feature>
<proteinExistence type="predicted"/>
<sequence>MTERRARGTSPNGRGDRRSSRSTRSRPVRSSGASAPSARTAAGKRAAQRRTGKSESGGGAGKSTRAAAKHDRKIFGLSTGRAVILAAVLCALALTLAVPMRTYFSQRAESAQLAQQRIDLENDLARLRDRRAQQQDPAYIKSEARDRLRLVMPGETPYIVQVPGIEQPAVPAQTTQPRKPDPWYTELWRTMSNPQPNQADPEPTTPAPPPEGAPR</sequence>
<comment type="caution">
    <text evidence="3">The sequence shown here is derived from an EMBL/GenBank/DDBJ whole genome shotgun (WGS) entry which is preliminary data.</text>
</comment>
<evidence type="ECO:0000313" key="3">
    <source>
        <dbReference type="EMBL" id="RDI66813.1"/>
    </source>
</evidence>
<feature type="region of interest" description="Disordered" evidence="1">
    <location>
        <begin position="164"/>
        <end position="215"/>
    </location>
</feature>
<feature type="compositionally biased region" description="Pro residues" evidence="1">
    <location>
        <begin position="203"/>
        <end position="215"/>
    </location>
</feature>
<evidence type="ECO:0000313" key="4">
    <source>
        <dbReference type="Proteomes" id="UP000254869"/>
    </source>
</evidence>
<feature type="transmembrane region" description="Helical" evidence="2">
    <location>
        <begin position="82"/>
        <end position="104"/>
    </location>
</feature>
<gene>
    <name evidence="3" type="ORF">DFR76_104565</name>
</gene>
<keyword evidence="2" id="KW-1133">Transmembrane helix</keyword>
<keyword evidence="2" id="KW-0472">Membrane</keyword>
<organism evidence="3 4">
    <name type="scientific">Nocardia pseudobrasiliensis</name>
    <dbReference type="NCBI Taxonomy" id="45979"/>
    <lineage>
        <taxon>Bacteria</taxon>
        <taxon>Bacillati</taxon>
        <taxon>Actinomycetota</taxon>
        <taxon>Actinomycetes</taxon>
        <taxon>Mycobacteriales</taxon>
        <taxon>Nocardiaceae</taxon>
        <taxon>Nocardia</taxon>
    </lineage>
</organism>
<reference evidence="3 4" key="1">
    <citation type="submission" date="2018-07" db="EMBL/GenBank/DDBJ databases">
        <title>Genomic Encyclopedia of Type Strains, Phase IV (KMG-IV): sequencing the most valuable type-strain genomes for metagenomic binning, comparative biology and taxonomic classification.</title>
        <authorList>
            <person name="Goeker M."/>
        </authorList>
    </citation>
    <scope>NUCLEOTIDE SEQUENCE [LARGE SCALE GENOMIC DNA]</scope>
    <source>
        <strain evidence="3 4">DSM 44290</strain>
    </source>
</reference>
<keyword evidence="4" id="KW-1185">Reference proteome</keyword>